<keyword evidence="1" id="KW-0812">Transmembrane</keyword>
<dbReference type="OrthoDB" id="7423492at2"/>
<evidence type="ECO:0000256" key="1">
    <source>
        <dbReference type="SAM" id="Phobius"/>
    </source>
</evidence>
<dbReference type="Gene3D" id="2.60.450.10">
    <property type="entry name" value="Lipopolysaccharide (LPS) transport protein A like domain"/>
    <property type="match status" value="1"/>
</dbReference>
<dbReference type="InterPro" id="IPR010664">
    <property type="entry name" value="LipoPS_assembly_LptC-rel"/>
</dbReference>
<keyword evidence="1" id="KW-1133">Transmembrane helix</keyword>
<evidence type="ECO:0000313" key="3">
    <source>
        <dbReference type="Proteomes" id="UP000229081"/>
    </source>
</evidence>
<dbReference type="RefSeq" id="WP_100282661.1">
    <property type="nucleotide sequence ID" value="NZ_CP024923.1"/>
</dbReference>
<dbReference type="EMBL" id="CP024923">
    <property type="protein sequence ID" value="ATY32854.1"/>
    <property type="molecule type" value="Genomic_DNA"/>
</dbReference>
<dbReference type="KEGG" id="sphc:CVN68_13460"/>
<accession>A0A2K8MIM4</accession>
<reference evidence="2 3" key="1">
    <citation type="submission" date="2017-11" db="EMBL/GenBank/DDBJ databases">
        <title>Complete genome sequence of Sphingomonas sp. Strain Cra20, a psychrotolerant potential plant growth promoting rhizobacteria.</title>
        <authorList>
            <person name="Luo Y."/>
        </authorList>
    </citation>
    <scope>NUCLEOTIDE SEQUENCE [LARGE SCALE GENOMIC DNA]</scope>
    <source>
        <strain evidence="2 3">Cra20</strain>
    </source>
</reference>
<protein>
    <submittedName>
        <fullName evidence="2">LPS export ABC transporter periplasmic protein LptC</fullName>
    </submittedName>
</protein>
<name>A0A2K8MIM4_9SPHN</name>
<keyword evidence="3" id="KW-1185">Reference proteome</keyword>
<dbReference type="AlphaFoldDB" id="A0A2K8MIM4"/>
<organism evidence="2 3">
    <name type="scientific">Sphingomonas psychrotolerans</name>
    <dbReference type="NCBI Taxonomy" id="1327635"/>
    <lineage>
        <taxon>Bacteria</taxon>
        <taxon>Pseudomonadati</taxon>
        <taxon>Pseudomonadota</taxon>
        <taxon>Alphaproteobacteria</taxon>
        <taxon>Sphingomonadales</taxon>
        <taxon>Sphingomonadaceae</taxon>
        <taxon>Sphingomonas</taxon>
    </lineage>
</organism>
<dbReference type="Proteomes" id="UP000229081">
    <property type="component" value="Chromosome"/>
</dbReference>
<feature type="transmembrane region" description="Helical" evidence="1">
    <location>
        <begin position="28"/>
        <end position="51"/>
    </location>
</feature>
<sequence length="214" mass="22890">MSDVAARLRSQKRGWAHPGSNHDRVVRLGLIVLPMGIGVLGAFLVVAPLLMGGDVSFVLDKNKVDISPERLRIDAAEYRGDDAKGRPFHLHAGSAVQRSSAEPIVRLNDLAAEIRLDDGPASIKAGSGHYNMSTERVAIDGPLKFQTSDGYVLNTNNATVDLKTRKLESGGAVTGNTPSGVFSANKLTADLESRTVSLSGNARLRIVPSRAKRR</sequence>
<gene>
    <name evidence="2" type="ORF">CVN68_13460</name>
</gene>
<keyword evidence="1" id="KW-0472">Membrane</keyword>
<evidence type="ECO:0000313" key="2">
    <source>
        <dbReference type="EMBL" id="ATY32854.1"/>
    </source>
</evidence>
<dbReference type="Pfam" id="PF06835">
    <property type="entry name" value="LptC"/>
    <property type="match status" value="1"/>
</dbReference>
<proteinExistence type="predicted"/>